<proteinExistence type="predicted"/>
<dbReference type="RefSeq" id="WP_258558279.1">
    <property type="nucleotide sequence ID" value="NZ_QRAV01000002.1"/>
</dbReference>
<reference evidence="1 2" key="1">
    <citation type="submission" date="2018-07" db="EMBL/GenBank/DDBJ databases">
        <title>Genome sequencing of rice bacterial endophytes.</title>
        <authorList>
            <person name="Venturi V."/>
        </authorList>
    </citation>
    <scope>NUCLEOTIDE SEQUENCE [LARGE SCALE GENOMIC DNA]</scope>
    <source>
        <strain evidence="1 2">E2333</strain>
    </source>
</reference>
<sequence>MKSPLINIKNLHISVSTFLPEQLAPEVSIFVPAAPATPSSGALTPPAIGEYWVGQGGLYAGIQQGDDGQLHHKIFAAADIGRFAWGEYGTETGATSKINGVLNTTTLRDADGSFPAAEAASNYTADGHHDFVLPSIAELFHASCHIPDSFAKETYWSSSQFSANHAYHMDFEYGWLDYTVKGNERVARPVRSLLIQ</sequence>
<gene>
    <name evidence="1" type="ORF">DEU51_102396</name>
</gene>
<dbReference type="Proteomes" id="UP000255365">
    <property type="component" value="Unassembled WGS sequence"/>
</dbReference>
<evidence type="ECO:0000313" key="2">
    <source>
        <dbReference type="Proteomes" id="UP000255365"/>
    </source>
</evidence>
<dbReference type="EMBL" id="QRAV01000002">
    <property type="protein sequence ID" value="RDL24138.1"/>
    <property type="molecule type" value="Genomic_DNA"/>
</dbReference>
<evidence type="ECO:0000313" key="1">
    <source>
        <dbReference type="EMBL" id="RDL24138.1"/>
    </source>
</evidence>
<name>A0A370SWM6_PSEJE</name>
<protein>
    <recommendedName>
        <fullName evidence="3">DUF1566 domain-containing protein</fullName>
    </recommendedName>
</protein>
<dbReference type="AlphaFoldDB" id="A0A370SWM6"/>
<evidence type="ECO:0008006" key="3">
    <source>
        <dbReference type="Google" id="ProtNLM"/>
    </source>
</evidence>
<comment type="caution">
    <text evidence="1">The sequence shown here is derived from an EMBL/GenBank/DDBJ whole genome shotgun (WGS) entry which is preliminary data.</text>
</comment>
<accession>A0A370SWM6</accession>
<organism evidence="1 2">
    <name type="scientific">Pseudomonas jessenii</name>
    <dbReference type="NCBI Taxonomy" id="77298"/>
    <lineage>
        <taxon>Bacteria</taxon>
        <taxon>Pseudomonadati</taxon>
        <taxon>Pseudomonadota</taxon>
        <taxon>Gammaproteobacteria</taxon>
        <taxon>Pseudomonadales</taxon>
        <taxon>Pseudomonadaceae</taxon>
        <taxon>Pseudomonas</taxon>
    </lineage>
</organism>